<dbReference type="Proteomes" id="UP000028837">
    <property type="component" value="Unassembled WGS sequence"/>
</dbReference>
<proteinExistence type="predicted"/>
<evidence type="ECO:0000313" key="2">
    <source>
        <dbReference type="Proteomes" id="UP000028837"/>
    </source>
</evidence>
<comment type="caution">
    <text evidence="1">The sequence shown here is derived from an EMBL/GenBank/DDBJ whole genome shotgun (WGS) entry which is preliminary data.</text>
</comment>
<keyword evidence="1" id="KW-0378">Hydrolase</keyword>
<reference evidence="1 2" key="1">
    <citation type="submission" date="2014-02" db="EMBL/GenBank/DDBJ databases">
        <authorList>
            <person name="Sibley D."/>
            <person name="Venepally P."/>
            <person name="Karamycheva S."/>
            <person name="Hadjithomas M."/>
            <person name="Khan A."/>
            <person name="Brunk B."/>
            <person name="Roos D."/>
            <person name="Caler E."/>
            <person name="Lorenzi H."/>
        </authorList>
    </citation>
    <scope>NUCLEOTIDE SEQUENCE [LARGE SCALE GENOMIC DNA]</scope>
    <source>
        <strain evidence="1 2">GAB2-2007-GAL-DOM2</strain>
    </source>
</reference>
<organism evidence="1 2">
    <name type="scientific">Toxoplasma gondii GAB2-2007-GAL-DOM2</name>
    <dbReference type="NCBI Taxonomy" id="1130820"/>
    <lineage>
        <taxon>Eukaryota</taxon>
        <taxon>Sar</taxon>
        <taxon>Alveolata</taxon>
        <taxon>Apicomplexa</taxon>
        <taxon>Conoidasida</taxon>
        <taxon>Coccidia</taxon>
        <taxon>Eucoccidiorida</taxon>
        <taxon>Eimeriorina</taxon>
        <taxon>Sarcocystidae</taxon>
        <taxon>Toxoplasma</taxon>
    </lineage>
</organism>
<sequence length="29" mass="3555">FSFWHYSHPPLLERLRAIEAIEEKQSKKN</sequence>
<dbReference type="VEuPathDB" id="ToxoDB:TGDOM2_221170C"/>
<dbReference type="EMBL" id="AHZU02000695">
    <property type="protein sequence ID" value="KFG41392.1"/>
    <property type="molecule type" value="Genomic_DNA"/>
</dbReference>
<evidence type="ECO:0000313" key="1">
    <source>
        <dbReference type="EMBL" id="KFG41392.1"/>
    </source>
</evidence>
<accession>A0A086KAH4</accession>
<dbReference type="AlphaFoldDB" id="A0A086KAH4"/>
<name>A0A086KAH4_TOXGO</name>
<feature type="non-terminal residue" evidence="1">
    <location>
        <position position="1"/>
    </location>
</feature>
<dbReference type="EC" id="3.4.24.84" evidence="1"/>
<dbReference type="GO" id="GO:0016787">
    <property type="term" value="F:hydrolase activity"/>
    <property type="evidence" value="ECO:0007669"/>
    <property type="project" value="UniProtKB-KW"/>
</dbReference>
<gene>
    <name evidence="1" type="ORF">TGDOM2_221170C</name>
</gene>
<protein>
    <submittedName>
        <fullName evidence="1">CAAX metallo endopeptidase</fullName>
        <ecNumber evidence="1">3.4.24.84</ecNumber>
    </submittedName>
</protein>